<dbReference type="EMBL" id="CCXQ01000010">
    <property type="protein sequence ID" value="CEG20404.1"/>
    <property type="molecule type" value="Genomic_DNA"/>
</dbReference>
<evidence type="ECO:0000313" key="1">
    <source>
        <dbReference type="EMBL" id="CEG20404.1"/>
    </source>
</evidence>
<sequence>MREVLVPYAGVSPSVDSTAFIAGNARIIGDVCIGKNASIWYGTVLRGDVDKIEVGEGTNIQDNTVVHTDSMHGDTVIGKFVTIGHSCILHACTLGNNAFVGMGSIVMDRAVMKEGSMLAAGSLLTRGKIVKSGELWAGRPAKFLRMMTEEEILYLQKSAENYIALSRGYL</sequence>
<accession>A0A098EDM1</accession>
<dbReference type="PANTHER" id="PTHR13061">
    <property type="entry name" value="DYNACTIN SUBUNIT P25"/>
    <property type="match status" value="1"/>
</dbReference>
<dbReference type="Gene3D" id="2.160.10.10">
    <property type="entry name" value="Hexapeptide repeat proteins"/>
    <property type="match status" value="1"/>
</dbReference>
<dbReference type="CDD" id="cd04645">
    <property type="entry name" value="LbH_gamma_CA_like"/>
    <property type="match status" value="1"/>
</dbReference>
<dbReference type="AlphaFoldDB" id="A0A098EDM1"/>
<organism evidence="1 2">
    <name type="scientific">Anaplasma phagocytophilum</name>
    <name type="common">Ehrlichia phagocytophila</name>
    <dbReference type="NCBI Taxonomy" id="948"/>
    <lineage>
        <taxon>Bacteria</taxon>
        <taxon>Pseudomonadati</taxon>
        <taxon>Pseudomonadota</taxon>
        <taxon>Alphaproteobacteria</taxon>
        <taxon>Rickettsiales</taxon>
        <taxon>Anaplasmataceae</taxon>
        <taxon>Anaplasma</taxon>
        <taxon>phagocytophilum group</taxon>
    </lineage>
</organism>
<dbReference type="PANTHER" id="PTHR13061:SF29">
    <property type="entry name" value="GAMMA CARBONIC ANHYDRASE-LIKE 1, MITOCHONDRIAL-RELATED"/>
    <property type="match status" value="1"/>
</dbReference>
<dbReference type="InterPro" id="IPR011004">
    <property type="entry name" value="Trimer_LpxA-like_sf"/>
</dbReference>
<dbReference type="RefSeq" id="WP_060757546.1">
    <property type="nucleotide sequence ID" value="NZ_CCXQ01000010.1"/>
</dbReference>
<gene>
    <name evidence="1" type="primary">paaY</name>
    <name evidence="1" type="ORF">ANAPHAGO_00118</name>
</gene>
<dbReference type="GO" id="GO:0016740">
    <property type="term" value="F:transferase activity"/>
    <property type="evidence" value="ECO:0007669"/>
    <property type="project" value="UniProtKB-KW"/>
</dbReference>
<reference evidence="1 2" key="1">
    <citation type="submission" date="2014-09" db="EMBL/GenBank/DDBJ databases">
        <authorList>
            <person name="Loux Valentin"/>
            <person name="Dugat Thibaut"/>
        </authorList>
    </citation>
    <scope>NUCLEOTIDE SEQUENCE [LARGE SCALE GENOMIC DNA]</scope>
    <source>
        <strain evidence="1 2">BOV-10_179</strain>
    </source>
</reference>
<dbReference type="InterPro" id="IPR050484">
    <property type="entry name" value="Transf_Hexapept/Carb_Anhydrase"/>
</dbReference>
<dbReference type="Proteomes" id="UP000055047">
    <property type="component" value="Unassembled WGS sequence"/>
</dbReference>
<proteinExistence type="predicted"/>
<evidence type="ECO:0000313" key="2">
    <source>
        <dbReference type="Proteomes" id="UP000055047"/>
    </source>
</evidence>
<dbReference type="InterPro" id="IPR047324">
    <property type="entry name" value="LbH_gamma_CA-like"/>
</dbReference>
<name>A0A098EDM1_ANAPH</name>
<keyword evidence="1" id="KW-0808">Transferase</keyword>
<protein>
    <submittedName>
        <fullName evidence="1">Carbonic anhydrases/Acetyltransferase, isoleucine patch superfamily</fullName>
    </submittedName>
</protein>
<dbReference type="SUPFAM" id="SSF51161">
    <property type="entry name" value="Trimeric LpxA-like enzymes"/>
    <property type="match status" value="1"/>
</dbReference>